<evidence type="ECO:0000313" key="6">
    <source>
        <dbReference type="EMBL" id="CAB3398327.1"/>
    </source>
</evidence>
<comment type="subcellular location">
    <subcellularLocation>
        <location evidence="1">Secreted</location>
    </subcellularLocation>
</comment>
<dbReference type="Proteomes" id="UP000494206">
    <property type="component" value="Unassembled WGS sequence"/>
</dbReference>
<evidence type="ECO:0000256" key="2">
    <source>
        <dbReference type="ARBA" id="ARBA00010112"/>
    </source>
</evidence>
<dbReference type="Pfam" id="PF01060">
    <property type="entry name" value="TTR-52"/>
    <property type="match status" value="1"/>
</dbReference>
<organism evidence="6 7">
    <name type="scientific">Caenorhabditis bovis</name>
    <dbReference type="NCBI Taxonomy" id="2654633"/>
    <lineage>
        <taxon>Eukaryota</taxon>
        <taxon>Metazoa</taxon>
        <taxon>Ecdysozoa</taxon>
        <taxon>Nematoda</taxon>
        <taxon>Chromadorea</taxon>
        <taxon>Rhabditida</taxon>
        <taxon>Rhabditina</taxon>
        <taxon>Rhabditomorpha</taxon>
        <taxon>Rhabditoidea</taxon>
        <taxon>Rhabditidae</taxon>
        <taxon>Peloderinae</taxon>
        <taxon>Caenorhabditis</taxon>
    </lineage>
</organism>
<comment type="similarity">
    <text evidence="2">Belongs to the nematode transthyretin-like family.</text>
</comment>
<name>A0A8S1EKL3_9PELO</name>
<accession>A0A8S1EKL3</accession>
<evidence type="ECO:0000256" key="3">
    <source>
        <dbReference type="ARBA" id="ARBA00022525"/>
    </source>
</evidence>
<evidence type="ECO:0000256" key="4">
    <source>
        <dbReference type="ARBA" id="ARBA00022729"/>
    </source>
</evidence>
<dbReference type="PANTHER" id="PTHR21700">
    <property type="entry name" value="TRANSTHYRETIN-LIKE FAMILY PROTEIN-RELATED"/>
    <property type="match status" value="1"/>
</dbReference>
<dbReference type="PANTHER" id="PTHR21700:SF24">
    <property type="entry name" value="TRANSTHYRETIN-LIKE FAMILY PROTEIN"/>
    <property type="match status" value="1"/>
</dbReference>
<keyword evidence="3" id="KW-0964">Secreted</keyword>
<feature type="chain" id="PRO_5035885674" evidence="5">
    <location>
        <begin position="19"/>
        <end position="142"/>
    </location>
</feature>
<sequence>MIRLVLPLLIIAVQQCHGLFNYFGDTQAVTVTGKLICNGRPADGVLVKMYEDGLIYDSKLDSTRTAADGTFMVSGTYTKITTIDPKVNIYHTCNYSGLCSKKVTIEIPHEYVALNTASNRNYDIGTINLANQFRGESIDCIH</sequence>
<reference evidence="6 7" key="1">
    <citation type="submission" date="2020-04" db="EMBL/GenBank/DDBJ databases">
        <authorList>
            <person name="Laetsch R D."/>
            <person name="Stevens L."/>
            <person name="Kumar S."/>
            <person name="Blaxter L. M."/>
        </authorList>
    </citation>
    <scope>NUCLEOTIDE SEQUENCE [LARGE SCALE GENOMIC DNA]</scope>
</reference>
<dbReference type="EMBL" id="CADEPM010000001">
    <property type="protein sequence ID" value="CAB3398327.1"/>
    <property type="molecule type" value="Genomic_DNA"/>
</dbReference>
<keyword evidence="4 5" id="KW-0732">Signal</keyword>
<gene>
    <name evidence="6" type="ORF">CBOVIS_LOCUS1611</name>
</gene>
<feature type="signal peptide" evidence="5">
    <location>
        <begin position="1"/>
        <end position="18"/>
    </location>
</feature>
<dbReference type="OrthoDB" id="73919at2759"/>
<dbReference type="AlphaFoldDB" id="A0A8S1EKL3"/>
<dbReference type="Gene3D" id="2.60.40.3330">
    <property type="match status" value="1"/>
</dbReference>
<proteinExistence type="inferred from homology"/>
<keyword evidence="7" id="KW-1185">Reference proteome</keyword>
<dbReference type="InterPro" id="IPR038479">
    <property type="entry name" value="Transthyretin-like_sf"/>
</dbReference>
<dbReference type="InterPro" id="IPR001534">
    <property type="entry name" value="Transthyretin-like"/>
</dbReference>
<evidence type="ECO:0000256" key="1">
    <source>
        <dbReference type="ARBA" id="ARBA00004613"/>
    </source>
</evidence>
<dbReference type="GO" id="GO:0009986">
    <property type="term" value="C:cell surface"/>
    <property type="evidence" value="ECO:0007669"/>
    <property type="project" value="InterPro"/>
</dbReference>
<dbReference type="GO" id="GO:0005576">
    <property type="term" value="C:extracellular region"/>
    <property type="evidence" value="ECO:0007669"/>
    <property type="project" value="UniProtKB-SubCell"/>
</dbReference>
<evidence type="ECO:0000256" key="5">
    <source>
        <dbReference type="SAM" id="SignalP"/>
    </source>
</evidence>
<protein>
    <submittedName>
        <fullName evidence="6">Uncharacterized protein</fullName>
    </submittedName>
</protein>
<evidence type="ECO:0000313" key="7">
    <source>
        <dbReference type="Proteomes" id="UP000494206"/>
    </source>
</evidence>
<comment type="caution">
    <text evidence="6">The sequence shown here is derived from an EMBL/GenBank/DDBJ whole genome shotgun (WGS) entry which is preliminary data.</text>
</comment>